<keyword evidence="4 7" id="KW-1133">Transmembrane helix</keyword>
<evidence type="ECO:0000256" key="3">
    <source>
        <dbReference type="ARBA" id="ARBA00022692"/>
    </source>
</evidence>
<name>A0ABQ0GUR4_9HYPH</name>
<dbReference type="Proteomes" id="UP001628091">
    <property type="component" value="Unassembled WGS sequence"/>
</dbReference>
<comment type="caution">
    <text evidence="8">The sequence shown here is derived from an EMBL/GenBank/DDBJ whole genome shotgun (WGS) entry which is preliminary data.</text>
</comment>
<feature type="region of interest" description="Disordered" evidence="6">
    <location>
        <begin position="306"/>
        <end position="327"/>
    </location>
</feature>
<evidence type="ECO:0000256" key="2">
    <source>
        <dbReference type="ARBA" id="ARBA00022475"/>
    </source>
</evidence>
<organism evidence="8 9">
    <name type="scientific">Phyllobacterium phragmitis</name>
    <dbReference type="NCBI Taxonomy" id="2670329"/>
    <lineage>
        <taxon>Bacteria</taxon>
        <taxon>Pseudomonadati</taxon>
        <taxon>Pseudomonadota</taxon>
        <taxon>Alphaproteobacteria</taxon>
        <taxon>Hyphomicrobiales</taxon>
        <taxon>Phyllobacteriaceae</taxon>
        <taxon>Phyllobacterium</taxon>
    </lineage>
</organism>
<evidence type="ECO:0000313" key="9">
    <source>
        <dbReference type="Proteomes" id="UP001628091"/>
    </source>
</evidence>
<proteinExistence type="predicted"/>
<accession>A0ABQ0GUR4</accession>
<evidence type="ECO:0000256" key="5">
    <source>
        <dbReference type="ARBA" id="ARBA00023136"/>
    </source>
</evidence>
<sequence length="327" mass="34810">MTAYRLFFRLSILLTIGVAAYLLYRAVSRYSLDEIMQSVQAISAGRLMAALGFAAASYLCLTGFDTLAVRYLGKRLPYRRIALASFVSLSIGHNIGVAALSSGAVRYRFYSRWGLTAGDVAKIILFTGMTVVLGLATLGGIGLLLYPEDAKVLTSLGPHAIRALAIASLAFSVLYLVLSVFVRKPFGYGKWKLELPPFRLAAGQIAVGTLNFAFVAACLYQLVAASTEVRYLDVVAIYTTANAAAIISHVPGGIGVLEAAVIYLLPGAASVGAAVAFRVVYFFVPLALGLPLLLISEHVLRKRDGRKTSQPDADIAGGAPAERVATR</sequence>
<keyword evidence="5 7" id="KW-0472">Membrane</keyword>
<dbReference type="InterPro" id="IPR022791">
    <property type="entry name" value="L-PG_synthase/AglD"/>
</dbReference>
<keyword evidence="3 7" id="KW-0812">Transmembrane</keyword>
<keyword evidence="9" id="KW-1185">Reference proteome</keyword>
<feature type="transmembrane region" description="Helical" evidence="7">
    <location>
        <begin position="159"/>
        <end position="181"/>
    </location>
</feature>
<feature type="transmembrane region" description="Helical" evidence="7">
    <location>
        <begin position="81"/>
        <end position="103"/>
    </location>
</feature>
<feature type="transmembrane region" description="Helical" evidence="7">
    <location>
        <begin position="271"/>
        <end position="295"/>
    </location>
</feature>
<comment type="subcellular location">
    <subcellularLocation>
        <location evidence="1">Cell membrane</location>
        <topology evidence="1">Multi-pass membrane protein</topology>
    </subcellularLocation>
</comment>
<dbReference type="PANTHER" id="PTHR39087:SF2">
    <property type="entry name" value="UPF0104 MEMBRANE PROTEIN MJ1595"/>
    <property type="match status" value="1"/>
</dbReference>
<protein>
    <submittedName>
        <fullName evidence="8">Lysylphosphatidylglycerol synthase domain-containing protein</fullName>
    </submittedName>
</protein>
<evidence type="ECO:0000256" key="6">
    <source>
        <dbReference type="SAM" id="MobiDB-lite"/>
    </source>
</evidence>
<reference evidence="8 9" key="1">
    <citation type="submission" date="2024-10" db="EMBL/GenBank/DDBJ databases">
        <title>Isolation, draft genome sequencing and identification of Phyllobacterium sp. NSA23, isolated from leaf soil.</title>
        <authorList>
            <person name="Akita H."/>
        </authorList>
    </citation>
    <scope>NUCLEOTIDE SEQUENCE [LARGE SCALE GENOMIC DNA]</scope>
    <source>
        <strain evidence="8 9">NSA23</strain>
    </source>
</reference>
<evidence type="ECO:0000313" key="8">
    <source>
        <dbReference type="EMBL" id="GAB1580380.1"/>
    </source>
</evidence>
<feature type="transmembrane region" description="Helical" evidence="7">
    <location>
        <begin position="123"/>
        <end position="147"/>
    </location>
</feature>
<dbReference type="PANTHER" id="PTHR39087">
    <property type="entry name" value="UPF0104 MEMBRANE PROTEIN MJ1595"/>
    <property type="match status" value="1"/>
</dbReference>
<evidence type="ECO:0000256" key="4">
    <source>
        <dbReference type="ARBA" id="ARBA00022989"/>
    </source>
</evidence>
<dbReference type="Pfam" id="PF03706">
    <property type="entry name" value="LPG_synthase_TM"/>
    <property type="match status" value="1"/>
</dbReference>
<feature type="transmembrane region" description="Helical" evidence="7">
    <location>
        <begin position="235"/>
        <end position="265"/>
    </location>
</feature>
<gene>
    <name evidence="8" type="ORF">PPNSA23_03230</name>
</gene>
<dbReference type="EMBL" id="BAAFZP010000001">
    <property type="protein sequence ID" value="GAB1580380.1"/>
    <property type="molecule type" value="Genomic_DNA"/>
</dbReference>
<evidence type="ECO:0000256" key="7">
    <source>
        <dbReference type="SAM" id="Phobius"/>
    </source>
</evidence>
<evidence type="ECO:0000256" key="1">
    <source>
        <dbReference type="ARBA" id="ARBA00004651"/>
    </source>
</evidence>
<keyword evidence="2" id="KW-1003">Cell membrane</keyword>
<feature type="transmembrane region" description="Helical" evidence="7">
    <location>
        <begin position="7"/>
        <end position="27"/>
    </location>
</feature>
<feature type="transmembrane region" description="Helical" evidence="7">
    <location>
        <begin position="201"/>
        <end position="223"/>
    </location>
</feature>
<dbReference type="RefSeq" id="WP_407863396.1">
    <property type="nucleotide sequence ID" value="NZ_BAAFZP010000001.1"/>
</dbReference>
<feature type="transmembrane region" description="Helical" evidence="7">
    <location>
        <begin position="47"/>
        <end position="69"/>
    </location>
</feature>